<feature type="compositionally biased region" description="Acidic residues" evidence="1">
    <location>
        <begin position="41"/>
        <end position="68"/>
    </location>
</feature>
<dbReference type="EMBL" id="JAUDFV010000151">
    <property type="protein sequence ID" value="KAL2718868.1"/>
    <property type="molecule type" value="Genomic_DNA"/>
</dbReference>
<evidence type="ECO:0000256" key="1">
    <source>
        <dbReference type="SAM" id="MobiDB-lite"/>
    </source>
</evidence>
<sequence>MRGDFPKLVLATWGRTLEVQRDAFSYDDPLQNFVTLRDIEHDDDDDDDDDDDNGNDDDDDDDDDDDNR</sequence>
<keyword evidence="3" id="KW-1185">Reference proteome</keyword>
<evidence type="ECO:0000313" key="3">
    <source>
        <dbReference type="Proteomes" id="UP001607302"/>
    </source>
</evidence>
<comment type="caution">
    <text evidence="2">The sequence shown here is derived from an EMBL/GenBank/DDBJ whole genome shotgun (WGS) entry which is preliminary data.</text>
</comment>
<reference evidence="2 3" key="1">
    <citation type="journal article" date="2024" name="Ann. Entomol. Soc. Am.">
        <title>Genomic analyses of the southern and eastern yellowjacket wasps (Hymenoptera: Vespidae) reveal evolutionary signatures of social life.</title>
        <authorList>
            <person name="Catto M.A."/>
            <person name="Caine P.B."/>
            <person name="Orr S.E."/>
            <person name="Hunt B.G."/>
            <person name="Goodisman M.A.D."/>
        </authorList>
    </citation>
    <scope>NUCLEOTIDE SEQUENCE [LARGE SCALE GENOMIC DNA]</scope>
    <source>
        <strain evidence="2">233</strain>
        <tissue evidence="2">Head and thorax</tissue>
    </source>
</reference>
<accession>A0ABD2AE31</accession>
<organism evidence="2 3">
    <name type="scientific">Vespula squamosa</name>
    <name type="common">Southern yellow jacket</name>
    <name type="synonym">Wasp</name>
    <dbReference type="NCBI Taxonomy" id="30214"/>
    <lineage>
        <taxon>Eukaryota</taxon>
        <taxon>Metazoa</taxon>
        <taxon>Ecdysozoa</taxon>
        <taxon>Arthropoda</taxon>
        <taxon>Hexapoda</taxon>
        <taxon>Insecta</taxon>
        <taxon>Pterygota</taxon>
        <taxon>Neoptera</taxon>
        <taxon>Endopterygota</taxon>
        <taxon>Hymenoptera</taxon>
        <taxon>Apocrita</taxon>
        <taxon>Aculeata</taxon>
        <taxon>Vespoidea</taxon>
        <taxon>Vespidae</taxon>
        <taxon>Vespinae</taxon>
        <taxon>Vespula</taxon>
    </lineage>
</organism>
<dbReference type="Proteomes" id="UP001607302">
    <property type="component" value="Unassembled WGS sequence"/>
</dbReference>
<protein>
    <submittedName>
        <fullName evidence="2">Uncharacterized protein</fullName>
    </submittedName>
</protein>
<dbReference type="AlphaFoldDB" id="A0ABD2AE31"/>
<evidence type="ECO:0000313" key="2">
    <source>
        <dbReference type="EMBL" id="KAL2718868.1"/>
    </source>
</evidence>
<gene>
    <name evidence="2" type="ORF">V1478_011287</name>
</gene>
<feature type="region of interest" description="Disordered" evidence="1">
    <location>
        <begin position="37"/>
        <end position="68"/>
    </location>
</feature>
<proteinExistence type="predicted"/>
<name>A0ABD2AE31_VESSQ</name>